<comment type="subunit">
    <text evidence="1">Component of the RNA polymerase II (Pol II) complex consisting of 12 subunits.</text>
</comment>
<dbReference type="GO" id="GO:0005665">
    <property type="term" value="C:RNA polymerase II, core complex"/>
    <property type="evidence" value="ECO:0007669"/>
    <property type="project" value="TreeGrafter"/>
</dbReference>
<keyword evidence="5" id="KW-0862">Zinc</keyword>
<dbReference type="InterPro" id="IPR001222">
    <property type="entry name" value="Znf_TFIIS"/>
</dbReference>
<feature type="region of interest" description="Disordered" evidence="7">
    <location>
        <begin position="151"/>
        <end position="182"/>
    </location>
</feature>
<organism evidence="9 10">
    <name type="scientific">Friedmanniomyces endolithicus</name>
    <dbReference type="NCBI Taxonomy" id="329885"/>
    <lineage>
        <taxon>Eukaryota</taxon>
        <taxon>Fungi</taxon>
        <taxon>Dikarya</taxon>
        <taxon>Ascomycota</taxon>
        <taxon>Pezizomycotina</taxon>
        <taxon>Dothideomycetes</taxon>
        <taxon>Dothideomycetidae</taxon>
        <taxon>Mycosphaerellales</taxon>
        <taxon>Teratosphaeriaceae</taxon>
        <taxon>Friedmanniomyces</taxon>
    </lineage>
</organism>
<dbReference type="AlphaFoldDB" id="A0AAN6JCX3"/>
<feature type="domain" description="TFIIS-type" evidence="8">
    <location>
        <begin position="187"/>
        <end position="217"/>
    </location>
</feature>
<comment type="caution">
    <text evidence="9">The sequence shown here is derived from an EMBL/GenBank/DDBJ whole genome shotgun (WGS) entry which is preliminary data.</text>
</comment>
<feature type="compositionally biased region" description="Polar residues" evidence="7">
    <location>
        <begin position="217"/>
        <end position="230"/>
    </location>
</feature>
<dbReference type="EMBL" id="JASUXU010000007">
    <property type="protein sequence ID" value="KAK0325476.1"/>
    <property type="molecule type" value="Genomic_DNA"/>
</dbReference>
<dbReference type="SUPFAM" id="SSF57783">
    <property type="entry name" value="Zinc beta-ribbon"/>
    <property type="match status" value="2"/>
</dbReference>
<evidence type="ECO:0000313" key="10">
    <source>
        <dbReference type="Proteomes" id="UP001168146"/>
    </source>
</evidence>
<keyword evidence="3" id="KW-0479">Metal-binding</keyword>
<dbReference type="GO" id="GO:0003676">
    <property type="term" value="F:nucleic acid binding"/>
    <property type="evidence" value="ECO:0007669"/>
    <property type="project" value="InterPro"/>
</dbReference>
<gene>
    <name evidence="9" type="primary">RPB9_1</name>
    <name evidence="9" type="ORF">LTR82_003759</name>
</gene>
<evidence type="ECO:0000313" key="9">
    <source>
        <dbReference type="EMBL" id="KAK0325476.1"/>
    </source>
</evidence>
<feature type="compositionally biased region" description="Acidic residues" evidence="7">
    <location>
        <begin position="86"/>
        <end position="102"/>
    </location>
</feature>
<name>A0AAN6JCX3_9PEZI</name>
<dbReference type="GO" id="GO:0008270">
    <property type="term" value="F:zinc ion binding"/>
    <property type="evidence" value="ECO:0007669"/>
    <property type="project" value="UniProtKB-KW"/>
</dbReference>
<evidence type="ECO:0000256" key="1">
    <source>
        <dbReference type="ARBA" id="ARBA00011730"/>
    </source>
</evidence>
<evidence type="ECO:0000256" key="7">
    <source>
        <dbReference type="SAM" id="MobiDB-lite"/>
    </source>
</evidence>
<dbReference type="GO" id="GO:0003899">
    <property type="term" value="F:DNA-directed RNA polymerase activity"/>
    <property type="evidence" value="ECO:0007669"/>
    <property type="project" value="InterPro"/>
</dbReference>
<dbReference type="CDD" id="cd10508">
    <property type="entry name" value="Zn-ribbon_RPB9"/>
    <property type="match status" value="1"/>
</dbReference>
<feature type="compositionally biased region" description="Polar residues" evidence="7">
    <location>
        <begin position="272"/>
        <end position="281"/>
    </location>
</feature>
<evidence type="ECO:0000256" key="5">
    <source>
        <dbReference type="ARBA" id="ARBA00022833"/>
    </source>
</evidence>
<dbReference type="PANTHER" id="PTHR11239:SF1">
    <property type="entry name" value="DNA-DIRECTED RNA POLYMERASE II SUBUNIT RPB9"/>
    <property type="match status" value="1"/>
</dbReference>
<evidence type="ECO:0000259" key="8">
    <source>
        <dbReference type="SMART" id="SM00440"/>
    </source>
</evidence>
<evidence type="ECO:0000256" key="2">
    <source>
        <dbReference type="ARBA" id="ARBA00015926"/>
    </source>
</evidence>
<dbReference type="SMART" id="SM00440">
    <property type="entry name" value="ZnF_C2C2"/>
    <property type="match status" value="1"/>
</dbReference>
<dbReference type="PANTHER" id="PTHR11239">
    <property type="entry name" value="DNA-DIRECTED RNA POLYMERASE"/>
    <property type="match status" value="1"/>
</dbReference>
<feature type="compositionally biased region" description="Acidic residues" evidence="7">
    <location>
        <begin position="151"/>
        <end position="166"/>
    </location>
</feature>
<keyword evidence="9" id="KW-0804">Transcription</keyword>
<keyword evidence="4" id="KW-0863">Zinc-finger</keyword>
<dbReference type="InterPro" id="IPR012164">
    <property type="entry name" value="Rpa12/Rpb9/Rpc10/TFS"/>
</dbReference>
<feature type="compositionally biased region" description="Low complexity" evidence="7">
    <location>
        <begin position="253"/>
        <end position="262"/>
    </location>
</feature>
<keyword evidence="9" id="KW-0240">DNA-directed RNA polymerase</keyword>
<dbReference type="GO" id="GO:0001193">
    <property type="term" value="P:maintenance of transcriptional fidelity during transcription elongation by RNA polymerase II"/>
    <property type="evidence" value="ECO:0007669"/>
    <property type="project" value="TreeGrafter"/>
</dbReference>
<sequence>MASYEMEDDAPQAESQGKKKISFRFCREWSVLLSRSSNMLYPREDHINNKLMFNCRMCNYSENADVTCIYRNALKEEIAETAGNTDDVEDDPTVGADDDDQLPDYNYDSAMDMEDVYAEEDVPEMCTLCGKEILCPTCGRPSANMIALETDDPDDAQDVQTEEEKVEDERRERALSGAGLLPRTNTEQCPKCGERNAVFFQSQQRTAETGMALFFNGSGQAPITSPATSPTKRDTRADSRVIDQHTQERITNDVVVSSPMDSDSPEETSESGVSSPMASEQ</sequence>
<evidence type="ECO:0000256" key="6">
    <source>
        <dbReference type="ARBA" id="ARBA00042129"/>
    </source>
</evidence>
<dbReference type="GO" id="GO:0006283">
    <property type="term" value="P:transcription-coupled nucleotide-excision repair"/>
    <property type="evidence" value="ECO:0007669"/>
    <property type="project" value="TreeGrafter"/>
</dbReference>
<dbReference type="GO" id="GO:0006367">
    <property type="term" value="P:transcription initiation at RNA polymerase II promoter"/>
    <property type="evidence" value="ECO:0007669"/>
    <property type="project" value="TreeGrafter"/>
</dbReference>
<dbReference type="Pfam" id="PF01096">
    <property type="entry name" value="Zn_ribbon_TFIIS"/>
    <property type="match status" value="1"/>
</dbReference>
<feature type="region of interest" description="Disordered" evidence="7">
    <location>
        <begin position="216"/>
        <end position="281"/>
    </location>
</feature>
<accession>A0AAN6JCX3</accession>
<feature type="region of interest" description="Disordered" evidence="7">
    <location>
        <begin position="81"/>
        <end position="102"/>
    </location>
</feature>
<dbReference type="InterPro" id="IPR034012">
    <property type="entry name" value="Zn_ribbon_RPB9_C"/>
</dbReference>
<feature type="compositionally biased region" description="Basic and acidic residues" evidence="7">
    <location>
        <begin position="231"/>
        <end position="251"/>
    </location>
</feature>
<reference evidence="9" key="1">
    <citation type="submission" date="2021-12" db="EMBL/GenBank/DDBJ databases">
        <title>Black yeast isolated from Biological Soil Crust.</title>
        <authorList>
            <person name="Kurbessoian T."/>
        </authorList>
    </citation>
    <scope>NUCLEOTIDE SEQUENCE</scope>
    <source>
        <strain evidence="9">CCFEE 5208</strain>
    </source>
</reference>
<dbReference type="Proteomes" id="UP001168146">
    <property type="component" value="Unassembled WGS sequence"/>
</dbReference>
<protein>
    <recommendedName>
        <fullName evidence="2">DNA-directed RNA polymerase II subunit RPB9</fullName>
    </recommendedName>
    <alternativeName>
        <fullName evidence="6">DNA-directed RNA polymerase II subunit 9</fullName>
    </alternativeName>
</protein>
<evidence type="ECO:0000256" key="3">
    <source>
        <dbReference type="ARBA" id="ARBA00022723"/>
    </source>
</evidence>
<dbReference type="Gene3D" id="2.20.25.10">
    <property type="match status" value="2"/>
</dbReference>
<proteinExistence type="predicted"/>
<evidence type="ECO:0000256" key="4">
    <source>
        <dbReference type="ARBA" id="ARBA00022771"/>
    </source>
</evidence>